<name>A0ABR4JE77_9EURO</name>
<dbReference type="PANTHER" id="PTHR43084:SF1">
    <property type="entry name" value="PERSULFIDE DIOXYGENASE ETHE1, MITOCHONDRIAL"/>
    <property type="match status" value="1"/>
</dbReference>
<dbReference type="Proteomes" id="UP001610444">
    <property type="component" value="Unassembled WGS sequence"/>
</dbReference>
<dbReference type="InterPro" id="IPR044528">
    <property type="entry name" value="POD-like_MBL-fold"/>
</dbReference>
<evidence type="ECO:0000256" key="1">
    <source>
        <dbReference type="ARBA" id="ARBA00022723"/>
    </source>
</evidence>
<protein>
    <submittedName>
        <fullName evidence="3">Beta-lactamase-like protein</fullName>
    </submittedName>
</protein>
<dbReference type="Pfam" id="PF00753">
    <property type="entry name" value="Lactamase_B"/>
    <property type="match status" value="1"/>
</dbReference>
<dbReference type="EMBL" id="JBFXLR010000086">
    <property type="protein sequence ID" value="KAL2838339.1"/>
    <property type="molecule type" value="Genomic_DNA"/>
</dbReference>
<sequence>MLVREQSKVGQCLLKLPSHPIQIPIRRRLGGSQEQCYIKSTRQTDPTITGLFEPETSTWQYIVADPASSEAVIIDPVLDYDRACQAISTHSADGILQLVKRHGYKIVMVLETHVHADHITAASYLQEKLCRSQGFEPPIGIGKRIEQVQKLFGTRYGVPESEYMGVFGRYFDDDETFQVGELNACILHLPGHTPDHVGYRIGDNVFCGDSILHADIGTARCDFPGGSATDMFHSGHKLLSLDADVKLWSGHDYPPQDRDGPTPYMCVRDHRKHNKDLRDGTKVEDYISLRRNRDRAMAEPRLLNAALQMNIRAGRLPEPASSGYRLLHLPLKWNGVL</sequence>
<keyword evidence="1" id="KW-0479">Metal-binding</keyword>
<dbReference type="Gene3D" id="3.60.15.10">
    <property type="entry name" value="Ribonuclease Z/Hydroxyacylglutathione hydrolase-like"/>
    <property type="match status" value="1"/>
</dbReference>
<evidence type="ECO:0000259" key="2">
    <source>
        <dbReference type="SMART" id="SM00849"/>
    </source>
</evidence>
<accession>A0ABR4JE77</accession>
<feature type="domain" description="Metallo-beta-lactamase" evidence="2">
    <location>
        <begin position="57"/>
        <end position="251"/>
    </location>
</feature>
<dbReference type="InterPro" id="IPR051682">
    <property type="entry name" value="Mito_Persulfide_Diox"/>
</dbReference>
<dbReference type="GeneID" id="98163981"/>
<comment type="caution">
    <text evidence="3">The sequence shown here is derived from an EMBL/GenBank/DDBJ whole genome shotgun (WGS) entry which is preliminary data.</text>
</comment>
<evidence type="ECO:0000313" key="4">
    <source>
        <dbReference type="Proteomes" id="UP001610444"/>
    </source>
</evidence>
<proteinExistence type="predicted"/>
<reference evidence="3 4" key="1">
    <citation type="submission" date="2024-07" db="EMBL/GenBank/DDBJ databases">
        <title>Section-level genome sequencing and comparative genomics of Aspergillus sections Usti and Cavernicolus.</title>
        <authorList>
            <consortium name="Lawrence Berkeley National Laboratory"/>
            <person name="Nybo J.L."/>
            <person name="Vesth T.C."/>
            <person name="Theobald S."/>
            <person name="Frisvad J.C."/>
            <person name="Larsen T.O."/>
            <person name="Kjaerboelling I."/>
            <person name="Rothschild-Mancinelli K."/>
            <person name="Lyhne E.K."/>
            <person name="Kogle M.E."/>
            <person name="Barry K."/>
            <person name="Clum A."/>
            <person name="Na H."/>
            <person name="Ledsgaard L."/>
            <person name="Lin J."/>
            <person name="Lipzen A."/>
            <person name="Kuo A."/>
            <person name="Riley R."/>
            <person name="Mondo S."/>
            <person name="LaButti K."/>
            <person name="Haridas S."/>
            <person name="Pangalinan J."/>
            <person name="Salamov A.A."/>
            <person name="Simmons B.A."/>
            <person name="Magnuson J.K."/>
            <person name="Chen J."/>
            <person name="Drula E."/>
            <person name="Henrissat B."/>
            <person name="Wiebenga A."/>
            <person name="Lubbers R.J."/>
            <person name="Gomes A.C."/>
            <person name="Macurrencykelacurrency M.R."/>
            <person name="Stajich J."/>
            <person name="Grigoriev I.V."/>
            <person name="Mortensen U.H."/>
            <person name="De vries R.P."/>
            <person name="Baker S.E."/>
            <person name="Andersen M.R."/>
        </authorList>
    </citation>
    <scope>NUCLEOTIDE SEQUENCE [LARGE SCALE GENOMIC DNA]</scope>
    <source>
        <strain evidence="3 4">CBS 756.74</strain>
    </source>
</reference>
<dbReference type="CDD" id="cd07724">
    <property type="entry name" value="POD-like_MBL-fold"/>
    <property type="match status" value="1"/>
</dbReference>
<dbReference type="InterPro" id="IPR001279">
    <property type="entry name" value="Metallo-B-lactamas"/>
</dbReference>
<gene>
    <name evidence="3" type="ORF">BJX68DRAFT_279849</name>
</gene>
<dbReference type="PANTHER" id="PTHR43084">
    <property type="entry name" value="PERSULFIDE DIOXYGENASE ETHE1"/>
    <property type="match status" value="1"/>
</dbReference>
<organism evidence="3 4">
    <name type="scientific">Aspergillus pseudodeflectus</name>
    <dbReference type="NCBI Taxonomy" id="176178"/>
    <lineage>
        <taxon>Eukaryota</taxon>
        <taxon>Fungi</taxon>
        <taxon>Dikarya</taxon>
        <taxon>Ascomycota</taxon>
        <taxon>Pezizomycotina</taxon>
        <taxon>Eurotiomycetes</taxon>
        <taxon>Eurotiomycetidae</taxon>
        <taxon>Eurotiales</taxon>
        <taxon>Aspergillaceae</taxon>
        <taxon>Aspergillus</taxon>
        <taxon>Aspergillus subgen. Nidulantes</taxon>
    </lineage>
</organism>
<keyword evidence="4" id="KW-1185">Reference proteome</keyword>
<dbReference type="RefSeq" id="XP_070892966.1">
    <property type="nucleotide sequence ID" value="XM_071048817.1"/>
</dbReference>
<dbReference type="InterPro" id="IPR036866">
    <property type="entry name" value="RibonucZ/Hydroxyglut_hydro"/>
</dbReference>
<dbReference type="SUPFAM" id="SSF56281">
    <property type="entry name" value="Metallo-hydrolase/oxidoreductase"/>
    <property type="match status" value="1"/>
</dbReference>
<dbReference type="SMART" id="SM00849">
    <property type="entry name" value="Lactamase_B"/>
    <property type="match status" value="1"/>
</dbReference>
<evidence type="ECO:0000313" key="3">
    <source>
        <dbReference type="EMBL" id="KAL2838339.1"/>
    </source>
</evidence>